<dbReference type="EMBL" id="JOKJ01000019">
    <property type="protein sequence ID" value="KEQ05654.1"/>
    <property type="molecule type" value="Genomic_DNA"/>
</dbReference>
<dbReference type="AlphaFoldDB" id="A0A922P303"/>
<dbReference type="Gene3D" id="3.40.50.300">
    <property type="entry name" value="P-loop containing nucleotide triphosphate hydrolases"/>
    <property type="match status" value="1"/>
</dbReference>
<dbReference type="SUPFAM" id="SSF52540">
    <property type="entry name" value="P-loop containing nucleoside triphosphate hydrolases"/>
    <property type="match status" value="1"/>
</dbReference>
<dbReference type="RefSeq" id="WP_037189994.1">
    <property type="nucleotide sequence ID" value="NZ_JOKJ01000019.1"/>
</dbReference>
<comment type="caution">
    <text evidence="1">The sequence shown here is derived from an EMBL/GenBank/DDBJ whole genome shotgun (WGS) entry which is preliminary data.</text>
</comment>
<organism evidence="1 2">
    <name type="scientific">Pseudorhizobium pelagicum</name>
    <dbReference type="NCBI Taxonomy" id="1509405"/>
    <lineage>
        <taxon>Bacteria</taxon>
        <taxon>Pseudomonadati</taxon>
        <taxon>Pseudomonadota</taxon>
        <taxon>Alphaproteobacteria</taxon>
        <taxon>Hyphomicrobiales</taxon>
        <taxon>Rhizobiaceae</taxon>
        <taxon>Rhizobium/Agrobacterium group</taxon>
        <taxon>Pseudorhizobium</taxon>
    </lineage>
</organism>
<dbReference type="InterPro" id="IPR027417">
    <property type="entry name" value="P-loop_NTPase"/>
</dbReference>
<dbReference type="OrthoDB" id="9808317at2"/>
<name>A0A922P303_9HYPH</name>
<evidence type="ECO:0000313" key="2">
    <source>
        <dbReference type="Proteomes" id="UP000052167"/>
    </source>
</evidence>
<reference evidence="1 2" key="1">
    <citation type="submission" date="2014-06" db="EMBL/GenBank/DDBJ databases">
        <title>Rhizobium pelagicum/R2-400B4.</title>
        <authorList>
            <person name="Kimes N.E."/>
            <person name="Lopez-Perez M."/>
        </authorList>
    </citation>
    <scope>NUCLEOTIDE SEQUENCE [LARGE SCALE GENOMIC DNA]</scope>
    <source>
        <strain evidence="1 2">R2-400B4</strain>
    </source>
</reference>
<gene>
    <name evidence="1" type="ORF">GV68_08995</name>
</gene>
<evidence type="ECO:0000313" key="1">
    <source>
        <dbReference type="EMBL" id="KEQ05654.1"/>
    </source>
</evidence>
<dbReference type="Proteomes" id="UP000052167">
    <property type="component" value="Unassembled WGS sequence"/>
</dbReference>
<accession>A0A922P303</accession>
<protein>
    <submittedName>
        <fullName evidence="1">Uncharacterized protein</fullName>
    </submittedName>
</protein>
<keyword evidence="2" id="KW-1185">Reference proteome</keyword>
<proteinExistence type="predicted"/>
<sequence>MNINEAVELIEDADEVGHVPLLIGVHGIGKSQAPKDYAKRNNMYFEPLILSLMDTGDMLGLPKEKTVGGLSSTNWSAPTWFTNIANAAWPQNFELVDLQFNDPDFQKTALQYMETEGVNRAALNEVYCKYYEVPNDRLRLLRQDNVTYKKAKRSLLNLDELNRAHKEILDAGLQLILDHRLHAHELPIVNGKETLIVGGVNPAGGDYSVGDFDPAFIDRILEAVVEPDLKTSIDYYRNINVEPVIIDFLQEHPSKLHFCPEDGSKGTSPRTWERVDQYLKAAKATKKSKERITRYLKSSLGTSVGIQFMAFYSDYASAFRYDDLVAELTDIVNNNPQLGKQAQADLISEKIASLESVKRMDFADSFIKNAFKEKPKTDPEVALVYFYALPLENLAAVLKALQTEDVVTYAQLAKVDKQHNNKKLFMKLVGYSVDK</sequence>